<comment type="caution">
    <text evidence="2">The sequence shown here is derived from an EMBL/GenBank/DDBJ whole genome shotgun (WGS) entry which is preliminary data.</text>
</comment>
<keyword evidence="1" id="KW-1133">Transmembrane helix</keyword>
<feature type="transmembrane region" description="Helical" evidence="1">
    <location>
        <begin position="86"/>
        <end position="108"/>
    </location>
</feature>
<dbReference type="EMBL" id="PDEA01000001">
    <property type="protein sequence ID" value="PEH89234.1"/>
    <property type="molecule type" value="Genomic_DNA"/>
</dbReference>
<dbReference type="RefSeq" id="WP_066534590.1">
    <property type="nucleotide sequence ID" value="NZ_DALZQJ010000007.1"/>
</dbReference>
<protein>
    <submittedName>
        <fullName evidence="2">Uncharacterized protein</fullName>
    </submittedName>
</protein>
<gene>
    <name evidence="2" type="ORF">CRM82_12070</name>
</gene>
<reference evidence="3" key="1">
    <citation type="submission" date="2017-09" db="EMBL/GenBank/DDBJ databases">
        <title>FDA dAtabase for Regulatory Grade micrObial Sequences (FDA-ARGOS): Supporting development and validation of Infectious Disease Dx tests.</title>
        <authorList>
            <person name="Minogue T."/>
            <person name="Wolcott M."/>
            <person name="Wasieloski L."/>
            <person name="Aguilar W."/>
            <person name="Moore D."/>
            <person name="Tallon L."/>
            <person name="Sadzewicz L."/>
            <person name="Ott S."/>
            <person name="Zhao X."/>
            <person name="Nagaraj S."/>
            <person name="Vavikolanu K."/>
            <person name="Aluvathingal J."/>
            <person name="Nadendla S."/>
            <person name="Sichtig H."/>
        </authorList>
    </citation>
    <scope>NUCLEOTIDE SEQUENCE [LARGE SCALE GENOMIC DNA]</scope>
    <source>
        <strain evidence="3">FDAARGOS_394</strain>
    </source>
</reference>
<keyword evidence="1" id="KW-0472">Membrane</keyword>
<dbReference type="AlphaFoldDB" id="A0A2A7UVI8"/>
<dbReference type="Proteomes" id="UP000220246">
    <property type="component" value="Unassembled WGS sequence"/>
</dbReference>
<organism evidence="2 3">
    <name type="scientific">Comamonas terrigena</name>
    <dbReference type="NCBI Taxonomy" id="32013"/>
    <lineage>
        <taxon>Bacteria</taxon>
        <taxon>Pseudomonadati</taxon>
        <taxon>Pseudomonadota</taxon>
        <taxon>Betaproteobacteria</taxon>
        <taxon>Burkholderiales</taxon>
        <taxon>Comamonadaceae</taxon>
        <taxon>Comamonas</taxon>
    </lineage>
</organism>
<evidence type="ECO:0000313" key="2">
    <source>
        <dbReference type="EMBL" id="PEH89234.1"/>
    </source>
</evidence>
<dbReference type="STRING" id="1219032.GCA_001515545_01286"/>
<accession>A0A2A7UVI8</accession>
<evidence type="ECO:0000256" key="1">
    <source>
        <dbReference type="SAM" id="Phobius"/>
    </source>
</evidence>
<name>A0A2A7UVI8_COMTR</name>
<proteinExistence type="predicted"/>
<keyword evidence="1" id="KW-0812">Transmembrane</keyword>
<keyword evidence="3" id="KW-1185">Reference proteome</keyword>
<dbReference type="GeneID" id="80801349"/>
<evidence type="ECO:0000313" key="3">
    <source>
        <dbReference type="Proteomes" id="UP000220246"/>
    </source>
</evidence>
<sequence>MWPFDLLRKLSRGPDVGETFRHFIGCYLFGFEAEGEQQPTYIALPSNLEWLEREVRQYLQEFVDEHPHASEVPAIQATLADLPQRLAAHVAGGMGQPFLALPGVNLFIRKGMRERRKENGKYAE</sequence>
<dbReference type="OrthoDB" id="8794479at2"/>